<reference evidence="18" key="3">
    <citation type="submission" date="2022-12" db="EMBL/GenBank/DDBJ databases">
        <title>Genome analysis and biological profiling of marine Salinicoccus roseus MOSEL-ME25.</title>
        <authorList>
            <person name="Mirza F.T."/>
            <person name="Xie Y."/>
            <person name="Shinwari Z.K."/>
        </authorList>
    </citation>
    <scope>NUCLEOTIDE SEQUENCE</scope>
    <source>
        <strain evidence="18">MOSEL-ME25</strain>
    </source>
</reference>
<dbReference type="EMBL" id="JABEVU030000001">
    <property type="protein sequence ID" value="MDB0580679.1"/>
    <property type="molecule type" value="Genomic_DNA"/>
</dbReference>
<evidence type="ECO:0000259" key="16">
    <source>
        <dbReference type="PROSITE" id="PS51278"/>
    </source>
</evidence>
<evidence type="ECO:0000256" key="8">
    <source>
        <dbReference type="ARBA" id="ARBA00022962"/>
    </source>
</evidence>
<dbReference type="PANTHER" id="PTHR11938">
    <property type="entry name" value="FAD NADPH DEHYDROGENASE/OXIDOREDUCTASE"/>
    <property type="match status" value="1"/>
</dbReference>
<evidence type="ECO:0000256" key="6">
    <source>
        <dbReference type="ARBA" id="ARBA00022643"/>
    </source>
</evidence>
<feature type="region of interest" description="Disordered" evidence="15">
    <location>
        <begin position="864"/>
        <end position="889"/>
    </location>
</feature>
<evidence type="ECO:0000313" key="18">
    <source>
        <dbReference type="EMBL" id="MDB0580679.1"/>
    </source>
</evidence>
<evidence type="ECO:0000313" key="19">
    <source>
        <dbReference type="Proteomes" id="UP000031546"/>
    </source>
</evidence>
<evidence type="ECO:0000256" key="13">
    <source>
        <dbReference type="ARBA" id="ARBA00023291"/>
    </source>
</evidence>
<dbReference type="GO" id="GO:0046872">
    <property type="term" value="F:metal ion binding"/>
    <property type="evidence" value="ECO:0007669"/>
    <property type="project" value="UniProtKB-KW"/>
</dbReference>
<dbReference type="InterPro" id="IPR050711">
    <property type="entry name" value="ET-N_metabolism_enzyme"/>
</dbReference>
<dbReference type="Pfam" id="PF04898">
    <property type="entry name" value="Glu_syn_central"/>
    <property type="match status" value="1"/>
</dbReference>
<evidence type="ECO:0000256" key="1">
    <source>
        <dbReference type="ARBA" id="ARBA00001917"/>
    </source>
</evidence>
<evidence type="ECO:0000256" key="14">
    <source>
        <dbReference type="ARBA" id="ARBA00029440"/>
    </source>
</evidence>
<gene>
    <name evidence="18" type="primary">gltB</name>
    <name evidence="18" type="ORF">F7P68_0009060</name>
    <name evidence="17" type="ORF">SN16_07685</name>
</gene>
<dbReference type="GeneID" id="77845433"/>
<evidence type="ECO:0000256" key="4">
    <source>
        <dbReference type="ARBA" id="ARBA00022605"/>
    </source>
</evidence>
<keyword evidence="9 18" id="KW-0560">Oxidoreductase</keyword>
<evidence type="ECO:0000256" key="12">
    <source>
        <dbReference type="ARBA" id="ARBA00023164"/>
    </source>
</evidence>
<dbReference type="EC" id="1.4.1.13" evidence="18"/>
<keyword evidence="20" id="KW-1185">Reference proteome</keyword>
<keyword evidence="8" id="KW-0315">Glutamine amidotransferase</keyword>
<dbReference type="SUPFAM" id="SSF69336">
    <property type="entry name" value="Alpha subunit of glutamate synthase, C-terminal domain"/>
    <property type="match status" value="1"/>
</dbReference>
<dbReference type="Pfam" id="PF00310">
    <property type="entry name" value="GATase_2"/>
    <property type="match status" value="1"/>
</dbReference>
<feature type="compositionally biased region" description="Basic and acidic residues" evidence="15">
    <location>
        <begin position="876"/>
        <end position="886"/>
    </location>
</feature>
<dbReference type="NCBIfam" id="NF008730">
    <property type="entry name" value="PRK11750.1"/>
    <property type="match status" value="1"/>
</dbReference>
<keyword evidence="12" id="KW-0314">Glutamate biosynthesis</keyword>
<comment type="similarity">
    <text evidence="3">Belongs to the glutamate synthase family.</text>
</comment>
<dbReference type="OrthoDB" id="9758182at2"/>
<dbReference type="Pfam" id="PF01493">
    <property type="entry name" value="GXGXG"/>
    <property type="match status" value="1"/>
</dbReference>
<dbReference type="PROSITE" id="PS51278">
    <property type="entry name" value="GATASE_TYPE_2"/>
    <property type="match status" value="1"/>
</dbReference>
<dbReference type="EMBL" id="JXII01000006">
    <property type="protein sequence ID" value="KIH70584.1"/>
    <property type="molecule type" value="Genomic_DNA"/>
</dbReference>
<comment type="pathway">
    <text evidence="14">Amino-acid biosynthesis.</text>
</comment>
<evidence type="ECO:0000256" key="5">
    <source>
        <dbReference type="ARBA" id="ARBA00022630"/>
    </source>
</evidence>
<evidence type="ECO:0000256" key="9">
    <source>
        <dbReference type="ARBA" id="ARBA00023002"/>
    </source>
</evidence>
<dbReference type="SUPFAM" id="SSF56235">
    <property type="entry name" value="N-terminal nucleophile aminohydrolases (Ntn hydrolases)"/>
    <property type="match status" value="1"/>
</dbReference>
<reference evidence="18" key="2">
    <citation type="submission" date="2020-04" db="EMBL/GenBank/DDBJ databases">
        <authorList>
            <person name="Tanveer F."/>
            <person name="Xie Y."/>
            <person name="Shinwari Z.K."/>
        </authorList>
    </citation>
    <scope>NUCLEOTIDE SEQUENCE</scope>
    <source>
        <strain evidence="18">MOSEL-ME25</strain>
    </source>
</reference>
<reference evidence="17 19" key="1">
    <citation type="submission" date="2015-01" db="EMBL/GenBank/DDBJ databases">
        <title>Genome sequences of high lactate-tolerant strain Salinicoccus roseus W12 with industrial interest.</title>
        <authorList>
            <person name="Wang H."/>
            <person name="Yu B."/>
        </authorList>
    </citation>
    <scope>NUCLEOTIDE SEQUENCE [LARGE SCALE GENOMIC DNA]</scope>
    <source>
        <strain evidence="17 19">W12</strain>
    </source>
</reference>
<dbReference type="CDD" id="cd00713">
    <property type="entry name" value="GltS"/>
    <property type="match status" value="1"/>
</dbReference>
<evidence type="ECO:0000256" key="11">
    <source>
        <dbReference type="ARBA" id="ARBA00023014"/>
    </source>
</evidence>
<dbReference type="Gene3D" id="2.160.20.60">
    <property type="entry name" value="Glutamate synthase, alpha subunit, C-terminal domain"/>
    <property type="match status" value="1"/>
</dbReference>
<dbReference type="GO" id="GO:0006537">
    <property type="term" value="P:glutamate biosynthetic process"/>
    <property type="evidence" value="ECO:0007669"/>
    <property type="project" value="UniProtKB-KW"/>
</dbReference>
<keyword evidence="4" id="KW-0028">Amino-acid biosynthesis</keyword>
<comment type="cofactor">
    <cofactor evidence="1">
        <name>FMN</name>
        <dbReference type="ChEBI" id="CHEBI:58210"/>
    </cofactor>
</comment>
<dbReference type="Proteomes" id="UP000527860">
    <property type="component" value="Unassembled WGS sequence"/>
</dbReference>
<evidence type="ECO:0000256" key="7">
    <source>
        <dbReference type="ARBA" id="ARBA00022723"/>
    </source>
</evidence>
<keyword evidence="7" id="KW-0479">Metal-binding</keyword>
<keyword evidence="10" id="KW-0408">Iron</keyword>
<dbReference type="Gene3D" id="3.20.20.70">
    <property type="entry name" value="Aldolase class I"/>
    <property type="match status" value="2"/>
</dbReference>
<dbReference type="InterPro" id="IPR017932">
    <property type="entry name" value="GATase_2_dom"/>
</dbReference>
<organism evidence="17 19">
    <name type="scientific">Salinicoccus roseus</name>
    <dbReference type="NCBI Taxonomy" id="45670"/>
    <lineage>
        <taxon>Bacteria</taxon>
        <taxon>Bacillati</taxon>
        <taxon>Bacillota</taxon>
        <taxon>Bacilli</taxon>
        <taxon>Bacillales</taxon>
        <taxon>Staphylococcaceae</taxon>
        <taxon>Salinicoccus</taxon>
    </lineage>
</organism>
<keyword evidence="13" id="KW-0003">3Fe-4S</keyword>
<dbReference type="InterPro" id="IPR002932">
    <property type="entry name" value="Glu_synthdom"/>
</dbReference>
<protein>
    <submittedName>
        <fullName evidence="17 18">Glutamate synthase</fullName>
        <ecNumber evidence="18">1.4.1.13</ecNumber>
    </submittedName>
</protein>
<evidence type="ECO:0000313" key="20">
    <source>
        <dbReference type="Proteomes" id="UP000527860"/>
    </source>
</evidence>
<dbReference type="SUPFAM" id="SSF51395">
    <property type="entry name" value="FMN-linked oxidoreductases"/>
    <property type="match status" value="1"/>
</dbReference>
<comment type="cofactor">
    <cofactor evidence="2">
        <name>[3Fe-4S] cluster</name>
        <dbReference type="ChEBI" id="CHEBI:21137"/>
    </cofactor>
</comment>
<dbReference type="InterPro" id="IPR029055">
    <property type="entry name" value="Ntn_hydrolases_N"/>
</dbReference>
<dbReference type="Pfam" id="PF01645">
    <property type="entry name" value="Glu_synthase"/>
    <property type="match status" value="1"/>
</dbReference>
<dbReference type="InterPro" id="IPR002489">
    <property type="entry name" value="Glu_synth_asu_C"/>
</dbReference>
<sequence length="1489" mass="165897">MSLYQPIKQEGLYHFMNEHDACGIGFYANMDNVRSHGIVIKSLEMLERLDHRGGVGADGITGDGAGIMTEIPHALLQEEVEELPEFGRYSVGMYLIDSQASLETFREVVQQTVEAEGFNVITFRELPVDEGALADNVRETLPQFLQVITDCSDALDLYFMRKMIEQALEAADVEHYVASFSNETIVYKGWLRSDQIRQFYMDLSDPRYVSKFGSVHSRFSTNTFPSWARAHPNRLLMHNGEINTIKGNSNWMKARTKQWLVDTFGEKGKRVEAIIDESGSDSAIVDNVMEFLSLSMPPEQAAMIMIPEPWKYQDYDNPVIKDFYEFYSYLMEPWDGPTMISFCDNHKLGALTDRNGLRPGRYYVTKSNEIIYSSEVGVVDVEESEILYKGQLSPGKLLLVDFDQSKIIENDELKHGIATSRPYSEWMSQKRSEKVEPAPFKRNSVDKDTLHNVLVRFGYTKEDIEKYMKPLTSQVKDPIGAMGFDQPLAFLSSHSKLLFDYFKQHFAQVTNPPLDSYREKIVTSEITYLGREGHLLDPGVKAVDRVQLELPVIDGRVLAREDVKRLGIAEIDITYTGALKDALSHIQNQAAELAEKHGVLVLTDARILEEEKRYAIPSLLATSAVHQALIGHERRTLTSIVVKTAEVREVHHVATLIGFGANAVYPHIAQETLISVSEGDETVVGTYNKALTEGLIKVMAKMGISTVQSYHGAQVFEAVGIGKSVMDQYFGSAVSKIGGLSIEDIDYRNKKMQDRRLEYLESGSRFQWRQQGEDHVINPNSIRLLQAACRTNDKQAYEEYRENMHESHHSSIRHLLKFKSRRPIPVDQVEPKEDIVKRFKTGAMSFGSLSQEAHETLAEAMNQIGGRSNSGEGGENPERFEPKPDGRNLNSAIKQVASGRFGVNSQYLNSAKEIQIKVAQGAKPGEGGQLPGQKVYPWVAEIRNSTPGVGLISPPPHHDIYSIEDLAQLIHDLKNANKEADISVKLVAKNGVGTIAAGVAKAYADKIVISGFDGGTGASPLTSIQHAGLPWELGLTEAHQTLQLNGLRSRVTLETDGKLMTGRDVAIACALGAEEFAFATAPLVVLGCVMMRVCHKDTCPVGIATQNGDLRKLYTGKAEHVVNFMHFIAEDIREILAELGLKSMDDLVGAVEYLEVDKEKTANHHLGELDLSPILTPIDGPRRKVDVQKHPFEWSLDDLNLLPDFKEKVEAGESHEAAYHVKNRHRNIGTQLGSLITKTRGMEALDHDTYKVNTFGHGGQSYGAFIPQGLTMHHVGDLNDYVGKGISGGRIVVQAPVKERSRDIIAGNVCLYGAIKGQVFINGVAGERFGVRNSGAEVVVEGIGDHGLEYMTGGRVVIMGDIGKNFAAGMSGGIAYIINEKSVIENQVNMNHEMIEVGLVEDREEMEKVKHLLYGHQYFTNSQRAQESIEKIESGEIEVIKVIPVEYRKMQQRIRYGLENSYSLKDAELKAFNGELTVEDKELEKMNIF</sequence>
<keyword evidence="11" id="KW-0411">Iron-sulfur</keyword>
<dbReference type="PANTHER" id="PTHR11938:SF133">
    <property type="entry name" value="GLUTAMATE SYNTHASE (NADH)"/>
    <property type="match status" value="1"/>
</dbReference>
<evidence type="ECO:0000256" key="10">
    <source>
        <dbReference type="ARBA" id="ARBA00023004"/>
    </source>
</evidence>
<dbReference type="InterPro" id="IPR013785">
    <property type="entry name" value="Aldolase_TIM"/>
</dbReference>
<dbReference type="GO" id="GO:0004355">
    <property type="term" value="F:glutamate synthase (NADPH) activity"/>
    <property type="evidence" value="ECO:0007669"/>
    <property type="project" value="UniProtKB-EC"/>
</dbReference>
<dbReference type="InterPro" id="IPR036485">
    <property type="entry name" value="Glu_synth_asu_C_sf"/>
</dbReference>
<keyword evidence="5" id="KW-0285">Flavoprotein</keyword>
<evidence type="ECO:0000256" key="3">
    <source>
        <dbReference type="ARBA" id="ARBA00009716"/>
    </source>
</evidence>
<dbReference type="Proteomes" id="UP000031546">
    <property type="component" value="Unassembled WGS sequence"/>
</dbReference>
<dbReference type="CDD" id="cd02808">
    <property type="entry name" value="GltS_FMN"/>
    <property type="match status" value="1"/>
</dbReference>
<dbReference type="Gene3D" id="3.60.20.10">
    <property type="entry name" value="Glutamine Phosphoribosylpyrophosphate, subunit 1, domain 1"/>
    <property type="match status" value="1"/>
</dbReference>
<dbReference type="InterPro" id="IPR006982">
    <property type="entry name" value="Glu_synth_centr_N"/>
</dbReference>
<keyword evidence="6" id="KW-0288">FMN</keyword>
<evidence type="ECO:0000313" key="17">
    <source>
        <dbReference type="EMBL" id="KIH70584.1"/>
    </source>
</evidence>
<name>A0A0C2HG18_9STAP</name>
<dbReference type="GO" id="GO:0051538">
    <property type="term" value="F:3 iron, 4 sulfur cluster binding"/>
    <property type="evidence" value="ECO:0007669"/>
    <property type="project" value="UniProtKB-KW"/>
</dbReference>
<dbReference type="GO" id="GO:0019676">
    <property type="term" value="P:ammonia assimilation cycle"/>
    <property type="evidence" value="ECO:0007669"/>
    <property type="project" value="TreeGrafter"/>
</dbReference>
<proteinExistence type="inferred from homology"/>
<feature type="domain" description="Glutamine amidotransferase type-2" evidence="16">
    <location>
        <begin position="22"/>
        <end position="403"/>
    </location>
</feature>
<evidence type="ECO:0000256" key="2">
    <source>
        <dbReference type="ARBA" id="ARBA00001927"/>
    </source>
</evidence>
<comment type="caution">
    <text evidence="17">The sequence shown here is derived from an EMBL/GenBank/DDBJ whole genome shotgun (WGS) entry which is preliminary data.</text>
</comment>
<accession>A0A0C2HG18</accession>
<dbReference type="RefSeq" id="WP_040106042.1">
    <property type="nucleotide sequence ID" value="NZ_JABEVU030000001.1"/>
</dbReference>
<dbReference type="STRING" id="45670.SN16_07685"/>
<evidence type="ECO:0000256" key="15">
    <source>
        <dbReference type="SAM" id="MobiDB-lite"/>
    </source>
</evidence>